<dbReference type="EMBL" id="JACHJG010000006">
    <property type="protein sequence ID" value="MBB4887270.1"/>
    <property type="molecule type" value="Genomic_DNA"/>
</dbReference>
<dbReference type="RefSeq" id="WP_184734304.1">
    <property type="nucleotide sequence ID" value="NZ_BMRW01000002.1"/>
</dbReference>
<evidence type="ECO:0008006" key="5">
    <source>
        <dbReference type="Google" id="ProtNLM"/>
    </source>
</evidence>
<dbReference type="Proteomes" id="UP000556436">
    <property type="component" value="Unassembled WGS sequence"/>
</dbReference>
<gene>
    <name evidence="3" type="ORF">FHS38_003324</name>
</gene>
<evidence type="ECO:0000256" key="2">
    <source>
        <dbReference type="SAM" id="SignalP"/>
    </source>
</evidence>
<feature type="chain" id="PRO_5031373064" description="Secreted protein" evidence="2">
    <location>
        <begin position="32"/>
        <end position="122"/>
    </location>
</feature>
<accession>A0A7W7PG11</accession>
<feature type="region of interest" description="Disordered" evidence="1">
    <location>
        <begin position="59"/>
        <end position="96"/>
    </location>
</feature>
<dbReference type="AlphaFoldDB" id="A0A7W7PG11"/>
<name>A0A7W7PG11_STRNE</name>
<keyword evidence="2" id="KW-0732">Signal</keyword>
<evidence type="ECO:0000256" key="1">
    <source>
        <dbReference type="SAM" id="MobiDB-lite"/>
    </source>
</evidence>
<evidence type="ECO:0000313" key="4">
    <source>
        <dbReference type="Proteomes" id="UP000556436"/>
    </source>
</evidence>
<feature type="compositionally biased region" description="Low complexity" evidence="1">
    <location>
        <begin position="74"/>
        <end position="85"/>
    </location>
</feature>
<organism evidence="3 4">
    <name type="scientific">Streptomyces netropsis</name>
    <name type="common">Streptoverticillium netropsis</name>
    <dbReference type="NCBI Taxonomy" id="55404"/>
    <lineage>
        <taxon>Bacteria</taxon>
        <taxon>Bacillati</taxon>
        <taxon>Actinomycetota</taxon>
        <taxon>Actinomycetes</taxon>
        <taxon>Kitasatosporales</taxon>
        <taxon>Streptomycetaceae</taxon>
        <taxon>Streptomyces</taxon>
    </lineage>
</organism>
<keyword evidence="4" id="KW-1185">Reference proteome</keyword>
<reference evidence="3 4" key="1">
    <citation type="submission" date="2020-08" db="EMBL/GenBank/DDBJ databases">
        <title>Genomic Encyclopedia of Type Strains, Phase III (KMG-III): the genomes of soil and plant-associated and newly described type strains.</title>
        <authorList>
            <person name="Whitman W."/>
        </authorList>
    </citation>
    <scope>NUCLEOTIDE SEQUENCE [LARGE SCALE GENOMIC DNA]</scope>
    <source>
        <strain evidence="3 4">CECT 3265</strain>
    </source>
</reference>
<protein>
    <recommendedName>
        <fullName evidence="5">Secreted protein</fullName>
    </recommendedName>
</protein>
<evidence type="ECO:0000313" key="3">
    <source>
        <dbReference type="EMBL" id="MBB4887270.1"/>
    </source>
</evidence>
<comment type="caution">
    <text evidence="3">The sequence shown here is derived from an EMBL/GenBank/DDBJ whole genome shotgun (WGS) entry which is preliminary data.</text>
</comment>
<proteinExistence type="predicted"/>
<feature type="signal peptide" evidence="2">
    <location>
        <begin position="1"/>
        <end position="31"/>
    </location>
</feature>
<sequence length="122" mass="12394">MSAWGRAVLRSASRALVVALIAMLLTLSGSAADGLASSVGREETSGSLSAGASEEYAACASEQRSSRSGRRSGRPPGRLGGVLPPAVYGGVDAGRSPSERAVLRSDAVEVDAARARHAVLRC</sequence>